<evidence type="ECO:0000259" key="8">
    <source>
        <dbReference type="Pfam" id="PF02492"/>
    </source>
</evidence>
<organism evidence="10 11">
    <name type="scientific">Pseudogulbenkiania ferrooxidans 2002</name>
    <dbReference type="NCBI Taxonomy" id="279714"/>
    <lineage>
        <taxon>Bacteria</taxon>
        <taxon>Pseudomonadati</taxon>
        <taxon>Pseudomonadota</taxon>
        <taxon>Betaproteobacteria</taxon>
        <taxon>Neisseriales</taxon>
        <taxon>Chromobacteriaceae</taxon>
        <taxon>Pseudogulbenkiania</taxon>
    </lineage>
</organism>
<keyword evidence="1" id="KW-0547">Nucleotide-binding</keyword>
<dbReference type="CDD" id="cd03112">
    <property type="entry name" value="CobW-like"/>
    <property type="match status" value="1"/>
</dbReference>
<dbReference type="Proteomes" id="UP000003165">
    <property type="component" value="Unassembled WGS sequence"/>
</dbReference>
<evidence type="ECO:0000256" key="5">
    <source>
        <dbReference type="ARBA" id="ARBA00045658"/>
    </source>
</evidence>
<proteinExistence type="inferred from homology"/>
<dbReference type="Gene3D" id="3.40.50.300">
    <property type="entry name" value="P-loop containing nucleotide triphosphate hydrolases"/>
    <property type="match status" value="1"/>
</dbReference>
<protein>
    <submittedName>
        <fullName evidence="10">Cobalamin synthesis protein P47K</fullName>
    </submittedName>
</protein>
<dbReference type="PANTHER" id="PTHR13748:SF62">
    <property type="entry name" value="COBW DOMAIN-CONTAINING PROTEIN"/>
    <property type="match status" value="1"/>
</dbReference>
<dbReference type="GO" id="GO:0000166">
    <property type="term" value="F:nucleotide binding"/>
    <property type="evidence" value="ECO:0007669"/>
    <property type="project" value="UniProtKB-KW"/>
</dbReference>
<dbReference type="InterPro" id="IPR003495">
    <property type="entry name" value="CobW/HypB/UreG_nucleotide-bd"/>
</dbReference>
<evidence type="ECO:0000256" key="3">
    <source>
        <dbReference type="ARBA" id="ARBA00023186"/>
    </source>
</evidence>
<feature type="compositionally biased region" description="Low complexity" evidence="7">
    <location>
        <begin position="346"/>
        <end position="358"/>
    </location>
</feature>
<feature type="region of interest" description="Disordered" evidence="7">
    <location>
        <begin position="305"/>
        <end position="358"/>
    </location>
</feature>
<comment type="similarity">
    <text evidence="4">Belongs to the SIMIBI class G3E GTPase family. ZNG1 subfamily.</text>
</comment>
<sequence>MTHTPIPVTLLTGFLGAGKTTLLNHLLAQAGERIVVIENEFGPVSIDSELLIRERDELVEMTNGCLCCTIRGDLSRHLHSLYQRRRDGELAFTRLVIETTGLADPTPIAQTFFSDDTLAEAYALDGVLAVVDAVHGEQQLDAHLVARKQAGFADRLLISKTDLVDETSLERLGARLAAINSQAVQHRLVQGRIAPALAFGLRGFHLDENLLRPATGERNLSFRPAATRSFADDIAALHLAHDGPLDLQRISAFMNRLVEQHAEQLLRYKGVLAIAGEARRLVFQGVHRITGFRLRPGMAGRRNAPLRHRADRPATPGRRHPRRVRRLPGLTPSPPKVACRRPSFRPTPATAAGHTAGGLPPAPSGCAGGFPATGNRRSTAPQCCAWCRAG</sequence>
<evidence type="ECO:0000259" key="9">
    <source>
        <dbReference type="Pfam" id="PF07683"/>
    </source>
</evidence>
<dbReference type="eggNOG" id="COG0523">
    <property type="taxonomic scope" value="Bacteria"/>
</dbReference>
<dbReference type="PANTHER" id="PTHR13748">
    <property type="entry name" value="COBW-RELATED"/>
    <property type="match status" value="1"/>
</dbReference>
<dbReference type="Pfam" id="PF07683">
    <property type="entry name" value="CobW_C"/>
    <property type="match status" value="1"/>
</dbReference>
<comment type="caution">
    <text evidence="10">The sequence shown here is derived from an EMBL/GenBank/DDBJ whole genome shotgun (WGS) entry which is preliminary data.</text>
</comment>
<dbReference type="InterPro" id="IPR051316">
    <property type="entry name" value="Zinc-reg_GTPase_activator"/>
</dbReference>
<keyword evidence="3" id="KW-0143">Chaperone</keyword>
<gene>
    <name evidence="10" type="ORF">FuraDRAFT_1761</name>
</gene>
<dbReference type="InterPro" id="IPR027417">
    <property type="entry name" value="P-loop_NTPase"/>
</dbReference>
<dbReference type="SUPFAM" id="SSF90002">
    <property type="entry name" value="Hypothetical protein YjiA, C-terminal domain"/>
    <property type="match status" value="1"/>
</dbReference>
<reference evidence="10 11" key="1">
    <citation type="submission" date="2009-02" db="EMBL/GenBank/DDBJ databases">
        <title>Sequencing of the draft genome and assembly of Lutiella nitroferrum 2002.</title>
        <authorList>
            <consortium name="US DOE Joint Genome Institute (JGI-PGF)"/>
            <person name="Lucas S."/>
            <person name="Copeland A."/>
            <person name="Lapidus A."/>
            <person name="Glavina del Rio T."/>
            <person name="Tice H."/>
            <person name="Bruce D."/>
            <person name="Goodwin L."/>
            <person name="Pitluck S."/>
            <person name="Larimer F."/>
            <person name="Land M.L."/>
            <person name="Hauser L."/>
            <person name="Coates J.D."/>
        </authorList>
    </citation>
    <scope>NUCLEOTIDE SEQUENCE [LARGE SCALE GENOMIC DNA]</scope>
    <source>
        <strain evidence="10 11">2002</strain>
    </source>
</reference>
<comment type="catalytic activity">
    <reaction evidence="6">
        <text>GTP + H2O = GDP + phosphate + H(+)</text>
        <dbReference type="Rhea" id="RHEA:19669"/>
        <dbReference type="ChEBI" id="CHEBI:15377"/>
        <dbReference type="ChEBI" id="CHEBI:15378"/>
        <dbReference type="ChEBI" id="CHEBI:37565"/>
        <dbReference type="ChEBI" id="CHEBI:43474"/>
        <dbReference type="ChEBI" id="CHEBI:58189"/>
    </reaction>
    <physiologicalReaction direction="left-to-right" evidence="6">
        <dbReference type="Rhea" id="RHEA:19670"/>
    </physiologicalReaction>
</comment>
<dbReference type="EMBL" id="ACIS01000004">
    <property type="protein sequence ID" value="EEG09001.1"/>
    <property type="molecule type" value="Genomic_DNA"/>
</dbReference>
<dbReference type="InterPro" id="IPR011629">
    <property type="entry name" value="CobW-like_C"/>
</dbReference>
<dbReference type="Gene3D" id="3.30.1220.10">
    <property type="entry name" value="CobW-like, C-terminal domain"/>
    <property type="match status" value="1"/>
</dbReference>
<evidence type="ECO:0000256" key="1">
    <source>
        <dbReference type="ARBA" id="ARBA00022741"/>
    </source>
</evidence>
<dbReference type="AlphaFoldDB" id="B9Z348"/>
<evidence type="ECO:0000256" key="6">
    <source>
        <dbReference type="ARBA" id="ARBA00049117"/>
    </source>
</evidence>
<comment type="function">
    <text evidence="5">Zinc chaperone that directly transfers zinc cofactor to target proteins, thereby activating them. Zinc is transferred from the CXCC motif in the GTPase domain to the zinc binding site in target proteins in a process requiring GTP hydrolysis.</text>
</comment>
<dbReference type="SUPFAM" id="SSF52540">
    <property type="entry name" value="P-loop containing nucleoside triphosphate hydrolases"/>
    <property type="match status" value="1"/>
</dbReference>
<keyword evidence="11" id="KW-1185">Reference proteome</keyword>
<dbReference type="InterPro" id="IPR036627">
    <property type="entry name" value="CobW-likC_sf"/>
</dbReference>
<dbReference type="GO" id="GO:0005737">
    <property type="term" value="C:cytoplasm"/>
    <property type="evidence" value="ECO:0007669"/>
    <property type="project" value="TreeGrafter"/>
</dbReference>
<evidence type="ECO:0000313" key="11">
    <source>
        <dbReference type="Proteomes" id="UP000003165"/>
    </source>
</evidence>
<accession>B9Z348</accession>
<name>B9Z348_9NEIS</name>
<feature type="domain" description="CobW C-terminal" evidence="9">
    <location>
        <begin position="235"/>
        <end position="293"/>
    </location>
</feature>
<keyword evidence="2" id="KW-0378">Hydrolase</keyword>
<evidence type="ECO:0000256" key="2">
    <source>
        <dbReference type="ARBA" id="ARBA00022801"/>
    </source>
</evidence>
<evidence type="ECO:0000313" key="10">
    <source>
        <dbReference type="EMBL" id="EEG09001.1"/>
    </source>
</evidence>
<evidence type="ECO:0000256" key="7">
    <source>
        <dbReference type="SAM" id="MobiDB-lite"/>
    </source>
</evidence>
<feature type="compositionally biased region" description="Basic residues" evidence="7">
    <location>
        <begin position="317"/>
        <end position="326"/>
    </location>
</feature>
<feature type="domain" description="CobW/HypB/UreG nucleotide-binding" evidence="8">
    <location>
        <begin position="7"/>
        <end position="183"/>
    </location>
</feature>
<dbReference type="GO" id="GO:0016787">
    <property type="term" value="F:hydrolase activity"/>
    <property type="evidence" value="ECO:0007669"/>
    <property type="project" value="UniProtKB-KW"/>
</dbReference>
<dbReference type="Pfam" id="PF02492">
    <property type="entry name" value="cobW"/>
    <property type="match status" value="1"/>
</dbReference>
<evidence type="ECO:0000256" key="4">
    <source>
        <dbReference type="ARBA" id="ARBA00034320"/>
    </source>
</evidence>